<dbReference type="SMART" id="SM01396">
    <property type="entry name" value="BC10"/>
    <property type="match status" value="1"/>
</dbReference>
<evidence type="ECO:0000313" key="8">
    <source>
        <dbReference type="Proteomes" id="UP000298030"/>
    </source>
</evidence>
<organism evidence="7 8">
    <name type="scientific">Coprinellus micaceus</name>
    <name type="common">Glistening ink-cap mushroom</name>
    <name type="synonym">Coprinus micaceus</name>
    <dbReference type="NCBI Taxonomy" id="71717"/>
    <lineage>
        <taxon>Eukaryota</taxon>
        <taxon>Fungi</taxon>
        <taxon>Dikarya</taxon>
        <taxon>Basidiomycota</taxon>
        <taxon>Agaricomycotina</taxon>
        <taxon>Agaricomycetes</taxon>
        <taxon>Agaricomycetidae</taxon>
        <taxon>Agaricales</taxon>
        <taxon>Agaricineae</taxon>
        <taxon>Psathyrellaceae</taxon>
        <taxon>Coprinellus</taxon>
    </lineage>
</organism>
<feature type="region of interest" description="Disordered" evidence="5">
    <location>
        <begin position="153"/>
        <end position="174"/>
    </location>
</feature>
<evidence type="ECO:0000256" key="6">
    <source>
        <dbReference type="SAM" id="Phobius"/>
    </source>
</evidence>
<sequence length="249" mass="27895">MWCTRWYLPLLLLPLPTAPPYFLVLFLLSLTLHAKPCFYCIVLLTTLFVSSCYWQPFPLDTPLSTPWAENITTFAEALNSSLSANYTGPIPKVIRAVDRCWCDLSFGGFFAPFNVSNWERISVLRLKNELEGQQRAQLLLQQSLSTEVADTLNGTFSPNASAPTPAAPTQRNTTGQPLIFRLPNLKLSSLRTLFKPQAYQPEESPSANALDSDSKTDAGLSRGYISSAHELDLRPYGIDIVIDYDWTRL</sequence>
<evidence type="ECO:0000256" key="5">
    <source>
        <dbReference type="SAM" id="MobiDB-lite"/>
    </source>
</evidence>
<keyword evidence="4 6" id="KW-0472">Membrane</keyword>
<feature type="transmembrane region" description="Helical" evidence="6">
    <location>
        <begin position="6"/>
        <end position="30"/>
    </location>
</feature>
<protein>
    <submittedName>
        <fullName evidence="7">Uncharacterized protein</fullName>
    </submittedName>
</protein>
<dbReference type="Pfam" id="PF06726">
    <property type="entry name" value="BC10"/>
    <property type="match status" value="1"/>
</dbReference>
<evidence type="ECO:0000256" key="2">
    <source>
        <dbReference type="ARBA" id="ARBA00022692"/>
    </source>
</evidence>
<evidence type="ECO:0000256" key="3">
    <source>
        <dbReference type="ARBA" id="ARBA00022989"/>
    </source>
</evidence>
<evidence type="ECO:0000256" key="1">
    <source>
        <dbReference type="ARBA" id="ARBA00004370"/>
    </source>
</evidence>
<dbReference type="OrthoDB" id="5563033at2759"/>
<dbReference type="AlphaFoldDB" id="A0A4Y7TYQ1"/>
<keyword evidence="8" id="KW-1185">Reference proteome</keyword>
<dbReference type="PANTHER" id="PTHR13259">
    <property type="entry name" value="BLADDER CANCER 10 KD PROTEIN HOMOLOG"/>
    <property type="match status" value="1"/>
</dbReference>
<gene>
    <name evidence="7" type="ORF">FA13DRAFT_1725077</name>
</gene>
<evidence type="ECO:0000313" key="7">
    <source>
        <dbReference type="EMBL" id="TEB39114.1"/>
    </source>
</evidence>
<reference evidence="7 8" key="1">
    <citation type="journal article" date="2019" name="Nat. Ecol. Evol.">
        <title>Megaphylogeny resolves global patterns of mushroom evolution.</title>
        <authorList>
            <person name="Varga T."/>
            <person name="Krizsan K."/>
            <person name="Foldi C."/>
            <person name="Dima B."/>
            <person name="Sanchez-Garcia M."/>
            <person name="Sanchez-Ramirez S."/>
            <person name="Szollosi G.J."/>
            <person name="Szarkandi J.G."/>
            <person name="Papp V."/>
            <person name="Albert L."/>
            <person name="Andreopoulos W."/>
            <person name="Angelini C."/>
            <person name="Antonin V."/>
            <person name="Barry K.W."/>
            <person name="Bougher N.L."/>
            <person name="Buchanan P."/>
            <person name="Buyck B."/>
            <person name="Bense V."/>
            <person name="Catcheside P."/>
            <person name="Chovatia M."/>
            <person name="Cooper J."/>
            <person name="Damon W."/>
            <person name="Desjardin D."/>
            <person name="Finy P."/>
            <person name="Geml J."/>
            <person name="Haridas S."/>
            <person name="Hughes K."/>
            <person name="Justo A."/>
            <person name="Karasinski D."/>
            <person name="Kautmanova I."/>
            <person name="Kiss B."/>
            <person name="Kocsube S."/>
            <person name="Kotiranta H."/>
            <person name="LaButti K.M."/>
            <person name="Lechner B.E."/>
            <person name="Liimatainen K."/>
            <person name="Lipzen A."/>
            <person name="Lukacs Z."/>
            <person name="Mihaltcheva S."/>
            <person name="Morgado L.N."/>
            <person name="Niskanen T."/>
            <person name="Noordeloos M.E."/>
            <person name="Ohm R.A."/>
            <person name="Ortiz-Santana B."/>
            <person name="Ovrebo C."/>
            <person name="Racz N."/>
            <person name="Riley R."/>
            <person name="Savchenko A."/>
            <person name="Shiryaev A."/>
            <person name="Soop K."/>
            <person name="Spirin V."/>
            <person name="Szebenyi C."/>
            <person name="Tomsovsky M."/>
            <person name="Tulloss R.E."/>
            <person name="Uehling J."/>
            <person name="Grigoriev I.V."/>
            <person name="Vagvolgyi C."/>
            <person name="Papp T."/>
            <person name="Martin F.M."/>
            <person name="Miettinen O."/>
            <person name="Hibbett D.S."/>
            <person name="Nagy L.G."/>
        </authorList>
    </citation>
    <scope>NUCLEOTIDE SEQUENCE [LARGE SCALE GENOMIC DNA]</scope>
    <source>
        <strain evidence="7 8">FP101781</strain>
    </source>
</reference>
<feature type="transmembrane region" description="Helical" evidence="6">
    <location>
        <begin position="37"/>
        <end position="56"/>
    </location>
</feature>
<dbReference type="PANTHER" id="PTHR13259:SF1">
    <property type="entry name" value="BLADDER CANCER-ASSOCIATED PROTEIN"/>
    <property type="match status" value="1"/>
</dbReference>
<keyword evidence="3 6" id="KW-1133">Transmembrane helix</keyword>
<comment type="caution">
    <text evidence="7">The sequence shown here is derived from an EMBL/GenBank/DDBJ whole genome shotgun (WGS) entry which is preliminary data.</text>
</comment>
<name>A0A4Y7TYQ1_COPMI</name>
<proteinExistence type="predicted"/>
<dbReference type="Proteomes" id="UP000298030">
    <property type="component" value="Unassembled WGS sequence"/>
</dbReference>
<feature type="compositionally biased region" description="Low complexity" evidence="5">
    <location>
        <begin position="157"/>
        <end position="169"/>
    </location>
</feature>
<comment type="subcellular location">
    <subcellularLocation>
        <location evidence="1">Membrane</location>
    </subcellularLocation>
</comment>
<dbReference type="EMBL" id="QPFP01000002">
    <property type="protein sequence ID" value="TEB39114.1"/>
    <property type="molecule type" value="Genomic_DNA"/>
</dbReference>
<dbReference type="GO" id="GO:0016020">
    <property type="term" value="C:membrane"/>
    <property type="evidence" value="ECO:0007669"/>
    <property type="project" value="UniProtKB-SubCell"/>
</dbReference>
<evidence type="ECO:0000256" key="4">
    <source>
        <dbReference type="ARBA" id="ARBA00023136"/>
    </source>
</evidence>
<keyword evidence="2 6" id="KW-0812">Transmembrane</keyword>
<dbReference type="InterPro" id="IPR009598">
    <property type="entry name" value="BCALP"/>
</dbReference>
<accession>A0A4Y7TYQ1</accession>